<keyword evidence="3" id="KW-1185">Reference proteome</keyword>
<gene>
    <name evidence="2" type="ORF">GCM10007898_30530</name>
</gene>
<sequence>MIGFVKVKAIILADQLAMARCIDADDKPCFGVFVRIIDQATQVNANSAVAVYALVLAYWLELLFVVSARCFVIKRADEYVTYDINNYALDGSRFHELLKAKTIWTNPDYTDARKQGHGGSIVLFASFPAKILS</sequence>
<feature type="transmembrane region" description="Helical" evidence="1">
    <location>
        <begin position="49"/>
        <end position="72"/>
    </location>
</feature>
<dbReference type="Proteomes" id="UP001156627">
    <property type="component" value="Unassembled WGS sequence"/>
</dbReference>
<comment type="caution">
    <text evidence="2">The sequence shown here is derived from an EMBL/GenBank/DDBJ whole genome shotgun (WGS) entry which is preliminary data.</text>
</comment>
<protein>
    <submittedName>
        <fullName evidence="2">Uncharacterized protein</fullName>
    </submittedName>
</protein>
<dbReference type="EMBL" id="BSOA01000035">
    <property type="protein sequence ID" value="GLQ89480.1"/>
    <property type="molecule type" value="Genomic_DNA"/>
</dbReference>
<accession>A0ABQ5XCX5</accession>
<keyword evidence="1" id="KW-1133">Transmembrane helix</keyword>
<evidence type="ECO:0000313" key="2">
    <source>
        <dbReference type="EMBL" id="GLQ89480.1"/>
    </source>
</evidence>
<organism evidence="2 3">
    <name type="scientific">Dyella flagellata</name>
    <dbReference type="NCBI Taxonomy" id="1867833"/>
    <lineage>
        <taxon>Bacteria</taxon>
        <taxon>Pseudomonadati</taxon>
        <taxon>Pseudomonadota</taxon>
        <taxon>Gammaproteobacteria</taxon>
        <taxon>Lysobacterales</taxon>
        <taxon>Rhodanobacteraceae</taxon>
        <taxon>Dyella</taxon>
    </lineage>
</organism>
<proteinExistence type="predicted"/>
<keyword evidence="1" id="KW-0812">Transmembrane</keyword>
<evidence type="ECO:0000313" key="3">
    <source>
        <dbReference type="Proteomes" id="UP001156627"/>
    </source>
</evidence>
<evidence type="ECO:0000256" key="1">
    <source>
        <dbReference type="SAM" id="Phobius"/>
    </source>
</evidence>
<name>A0ABQ5XCX5_9GAMM</name>
<reference evidence="3" key="1">
    <citation type="journal article" date="2019" name="Int. J. Syst. Evol. Microbiol.">
        <title>The Global Catalogue of Microorganisms (GCM) 10K type strain sequencing project: providing services to taxonomists for standard genome sequencing and annotation.</title>
        <authorList>
            <consortium name="The Broad Institute Genomics Platform"/>
            <consortium name="The Broad Institute Genome Sequencing Center for Infectious Disease"/>
            <person name="Wu L."/>
            <person name="Ma J."/>
        </authorList>
    </citation>
    <scope>NUCLEOTIDE SEQUENCE [LARGE SCALE GENOMIC DNA]</scope>
    <source>
        <strain evidence="3">NBRC 111981</strain>
    </source>
</reference>
<keyword evidence="1" id="KW-0472">Membrane</keyword>